<dbReference type="PROSITE" id="PS01124">
    <property type="entry name" value="HTH_ARAC_FAMILY_2"/>
    <property type="match status" value="1"/>
</dbReference>
<dbReference type="InterPro" id="IPR009057">
    <property type="entry name" value="Homeodomain-like_sf"/>
</dbReference>
<dbReference type="PANTHER" id="PTHR47504">
    <property type="entry name" value="RIGHT ORIGIN-BINDING PROTEIN"/>
    <property type="match status" value="1"/>
</dbReference>
<dbReference type="GO" id="GO:0003700">
    <property type="term" value="F:DNA-binding transcription factor activity"/>
    <property type="evidence" value="ECO:0007669"/>
    <property type="project" value="InterPro"/>
</dbReference>
<dbReference type="InterPro" id="IPR018060">
    <property type="entry name" value="HTH_AraC"/>
</dbReference>
<dbReference type="AlphaFoldDB" id="A0A3N9P0T2"/>
<keyword evidence="3" id="KW-0804">Transcription</keyword>
<evidence type="ECO:0000256" key="3">
    <source>
        <dbReference type="ARBA" id="ARBA00023163"/>
    </source>
</evidence>
<dbReference type="RefSeq" id="WP_148091517.1">
    <property type="nucleotide sequence ID" value="NZ_RQPI01000014.1"/>
</dbReference>
<feature type="domain" description="HTH araC/xylS-type" evidence="4">
    <location>
        <begin position="9"/>
        <end position="90"/>
    </location>
</feature>
<dbReference type="SUPFAM" id="SSF46689">
    <property type="entry name" value="Homeodomain-like"/>
    <property type="match status" value="2"/>
</dbReference>
<organism evidence="5 6">
    <name type="scientific">Paenibacillus rhizophilus</name>
    <dbReference type="NCBI Taxonomy" id="1850366"/>
    <lineage>
        <taxon>Bacteria</taxon>
        <taxon>Bacillati</taxon>
        <taxon>Bacillota</taxon>
        <taxon>Bacilli</taxon>
        <taxon>Bacillales</taxon>
        <taxon>Paenibacillaceae</taxon>
        <taxon>Paenibacillus</taxon>
    </lineage>
</organism>
<evidence type="ECO:0000256" key="1">
    <source>
        <dbReference type="ARBA" id="ARBA00023015"/>
    </source>
</evidence>
<dbReference type="OrthoDB" id="9801721at2"/>
<dbReference type="Proteomes" id="UP000282529">
    <property type="component" value="Unassembled WGS sequence"/>
</dbReference>
<reference evidence="5 6" key="1">
    <citation type="submission" date="2018-11" db="EMBL/GenBank/DDBJ databases">
        <title>Genome sequence of strain 7197.</title>
        <authorList>
            <person name="Gao J."/>
            <person name="Sun J."/>
        </authorList>
    </citation>
    <scope>NUCLEOTIDE SEQUENCE [LARGE SCALE GENOMIC DNA]</scope>
    <source>
        <strain evidence="5 6">7197</strain>
    </source>
</reference>
<dbReference type="EMBL" id="RQPI01000014">
    <property type="protein sequence ID" value="RQW09299.1"/>
    <property type="molecule type" value="Genomic_DNA"/>
</dbReference>
<evidence type="ECO:0000313" key="6">
    <source>
        <dbReference type="Proteomes" id="UP000282529"/>
    </source>
</evidence>
<dbReference type="Gene3D" id="1.10.10.60">
    <property type="entry name" value="Homeodomain-like"/>
    <property type="match status" value="2"/>
</dbReference>
<proteinExistence type="predicted"/>
<dbReference type="PANTHER" id="PTHR47504:SF6">
    <property type="entry name" value="ARAC-FAMILY TRANSCRIPTIONAL REGULATOR"/>
    <property type="match status" value="1"/>
</dbReference>
<keyword evidence="6" id="KW-1185">Reference proteome</keyword>
<evidence type="ECO:0000313" key="5">
    <source>
        <dbReference type="EMBL" id="RQW09299.1"/>
    </source>
</evidence>
<feature type="non-terminal residue" evidence="5">
    <location>
        <position position="90"/>
    </location>
</feature>
<keyword evidence="1" id="KW-0805">Transcription regulation</keyword>
<accession>A0A3N9P0T2</accession>
<evidence type="ECO:0000256" key="2">
    <source>
        <dbReference type="ARBA" id="ARBA00023125"/>
    </source>
</evidence>
<sequence length="90" mass="10666">MYEWNEMVQLMVDWVEANITESSSLLKMSEQLGYSPYYCSKQFNQLTGMTLRDYVWNRRISRAAMELRDTDQRVLDIAVKYGFSSQEAFT</sequence>
<dbReference type="SMART" id="SM00342">
    <property type="entry name" value="HTH_ARAC"/>
    <property type="match status" value="1"/>
</dbReference>
<protein>
    <submittedName>
        <fullName evidence="5">AraC family transcriptional regulator</fullName>
    </submittedName>
</protein>
<dbReference type="GO" id="GO:0043565">
    <property type="term" value="F:sequence-specific DNA binding"/>
    <property type="evidence" value="ECO:0007669"/>
    <property type="project" value="InterPro"/>
</dbReference>
<gene>
    <name evidence="5" type="ORF">EH198_19140</name>
</gene>
<comment type="caution">
    <text evidence="5">The sequence shown here is derived from an EMBL/GenBank/DDBJ whole genome shotgun (WGS) entry which is preliminary data.</text>
</comment>
<evidence type="ECO:0000259" key="4">
    <source>
        <dbReference type="PROSITE" id="PS01124"/>
    </source>
</evidence>
<keyword evidence="2" id="KW-0238">DNA-binding</keyword>
<name>A0A3N9P0T2_9BACL</name>
<dbReference type="Pfam" id="PF12833">
    <property type="entry name" value="HTH_18"/>
    <property type="match status" value="1"/>
</dbReference>
<dbReference type="InterPro" id="IPR050959">
    <property type="entry name" value="MarA-like"/>
</dbReference>